<organism evidence="1 2">
    <name type="scientific">Apatococcus fuscideae</name>
    <dbReference type="NCBI Taxonomy" id="2026836"/>
    <lineage>
        <taxon>Eukaryota</taxon>
        <taxon>Viridiplantae</taxon>
        <taxon>Chlorophyta</taxon>
        <taxon>core chlorophytes</taxon>
        <taxon>Trebouxiophyceae</taxon>
        <taxon>Chlorellales</taxon>
        <taxon>Chlorellaceae</taxon>
        <taxon>Apatococcus</taxon>
    </lineage>
</organism>
<proteinExistence type="predicted"/>
<dbReference type="AlphaFoldDB" id="A0AAW1SSG7"/>
<comment type="caution">
    <text evidence="1">The sequence shown here is derived from an EMBL/GenBank/DDBJ whole genome shotgun (WGS) entry which is preliminary data.</text>
</comment>
<gene>
    <name evidence="1" type="ORF">WJX84_009319</name>
</gene>
<dbReference type="EMBL" id="JALJOV010001152">
    <property type="protein sequence ID" value="KAK9853138.1"/>
    <property type="molecule type" value="Genomic_DNA"/>
</dbReference>
<sequence>MCPATVDPVPASQTHGDLVCEQPVTRGDGLFTRVLKGLAEDRLGEFVVKLQSYMLGGKDNQVPSVKCAKIGNHVRQNAADFHTLLTISDMSPLY</sequence>
<reference evidence="1 2" key="1">
    <citation type="journal article" date="2024" name="Nat. Commun.">
        <title>Phylogenomics reveals the evolutionary origins of lichenization in chlorophyte algae.</title>
        <authorList>
            <person name="Puginier C."/>
            <person name="Libourel C."/>
            <person name="Otte J."/>
            <person name="Skaloud P."/>
            <person name="Haon M."/>
            <person name="Grisel S."/>
            <person name="Petersen M."/>
            <person name="Berrin J.G."/>
            <person name="Delaux P.M."/>
            <person name="Dal Grande F."/>
            <person name="Keller J."/>
        </authorList>
    </citation>
    <scope>NUCLEOTIDE SEQUENCE [LARGE SCALE GENOMIC DNA]</scope>
    <source>
        <strain evidence="1 2">SAG 2523</strain>
    </source>
</reference>
<evidence type="ECO:0000313" key="2">
    <source>
        <dbReference type="Proteomes" id="UP001485043"/>
    </source>
</evidence>
<protein>
    <submittedName>
        <fullName evidence="1">Uncharacterized protein</fullName>
    </submittedName>
</protein>
<keyword evidence="2" id="KW-1185">Reference proteome</keyword>
<dbReference type="Proteomes" id="UP001485043">
    <property type="component" value="Unassembled WGS sequence"/>
</dbReference>
<accession>A0AAW1SSG7</accession>
<name>A0AAW1SSG7_9CHLO</name>
<evidence type="ECO:0000313" key="1">
    <source>
        <dbReference type="EMBL" id="KAK9853138.1"/>
    </source>
</evidence>